<accession>A0A345MF58</accession>
<evidence type="ECO:0000313" key="3">
    <source>
        <dbReference type="EMBL" id="AXH69189.1"/>
    </source>
</evidence>
<dbReference type="GO" id="GO:0006303">
    <property type="term" value="P:double-strand break repair via nonhomologous end joining"/>
    <property type="evidence" value="ECO:0007669"/>
    <property type="project" value="InterPro"/>
</dbReference>
<dbReference type="InterPro" id="IPR006164">
    <property type="entry name" value="DNA_bd_Ku70/Ku80"/>
</dbReference>
<protein>
    <submittedName>
        <fullName evidence="3">Ku-like dsDNA break-binding protein</fullName>
    </submittedName>
</protein>
<dbReference type="SMART" id="SM00559">
    <property type="entry name" value="Ku78"/>
    <property type="match status" value="1"/>
</dbReference>
<dbReference type="GeneID" id="65115239"/>
<sequence length="284" mass="30821">MRSVGNVDLTIGLVTVPVKMVGVSESHDRKASMYHPHEDGNFGKIKMPKLCEDCGEVVPTADIAKGFEEGGDIVILTADELASIAAATGAALEVPQFVKAEQINPMLFANENVYRLVPDPKRGRQAATTYLMVRHILVSQELVGVVQYTRWGRNRLGVLDVEPSDDGGVLVIRNMMWADELRSTEGIVPTNVTEDDIDPRLLPVMASVVESMTGDWDPTAYTDRYTEQLSEAITAKAQGNEIATVASESGKAIDDVSDLLAKLEASIQKKAPAKKATARRKKTA</sequence>
<organism evidence="3 4">
    <name type="scientific">Mycobacterium phage Ryadel</name>
    <dbReference type="NCBI Taxonomy" id="2283292"/>
    <lineage>
        <taxon>Viruses</taxon>
        <taxon>Duplodnaviria</taxon>
        <taxon>Heunggongvirae</taxon>
        <taxon>Uroviricota</taxon>
        <taxon>Caudoviricetes</taxon>
        <taxon>Corndogvirus</taxon>
        <taxon>Corndogvirus ryadel</taxon>
    </lineage>
</organism>
<dbReference type="Pfam" id="PF02735">
    <property type="entry name" value="Ku"/>
    <property type="match status" value="1"/>
</dbReference>
<dbReference type="EMBL" id="MH590592">
    <property type="protein sequence ID" value="AXH69189.1"/>
    <property type="molecule type" value="Genomic_DNA"/>
</dbReference>
<evidence type="ECO:0000256" key="1">
    <source>
        <dbReference type="ARBA" id="ARBA00023125"/>
    </source>
</evidence>
<dbReference type="PANTHER" id="PTHR41251:SF1">
    <property type="entry name" value="NON-HOMOLOGOUS END JOINING PROTEIN KU"/>
    <property type="match status" value="1"/>
</dbReference>
<keyword evidence="4" id="KW-1185">Reference proteome</keyword>
<dbReference type="KEGG" id="vg:65115239"/>
<dbReference type="Proteomes" id="UP000259996">
    <property type="component" value="Segment"/>
</dbReference>
<name>A0A345MF58_9CAUD</name>
<dbReference type="RefSeq" id="YP_010097581.1">
    <property type="nucleotide sequence ID" value="NC_055759.1"/>
</dbReference>
<evidence type="ECO:0000259" key="2">
    <source>
        <dbReference type="SMART" id="SM00559"/>
    </source>
</evidence>
<gene>
    <name evidence="3" type="primary">91</name>
    <name evidence="3" type="ORF">SEA_RYADEL_91</name>
</gene>
<dbReference type="PANTHER" id="PTHR41251">
    <property type="entry name" value="NON-HOMOLOGOUS END JOINING PROTEIN KU"/>
    <property type="match status" value="1"/>
</dbReference>
<dbReference type="Gene3D" id="2.40.290.10">
    <property type="match status" value="1"/>
</dbReference>
<dbReference type="InterPro" id="IPR009187">
    <property type="entry name" value="Prok_Ku"/>
</dbReference>
<proteinExistence type="predicted"/>
<reference evidence="3 4" key="1">
    <citation type="submission" date="2018-07" db="EMBL/GenBank/DDBJ databases">
        <authorList>
            <person name="Miller T.W."/>
            <person name="Bachhofer D.L."/>
            <person name="Cooper A."/>
            <person name="Doty J.C."/>
            <person name="Katuri J."/>
            <person name="Musgrave J.W."/>
            <person name="Palumbo A.J."/>
            <person name="Spann H.O."/>
            <person name="Edwards J.C."/>
            <person name="Meik J.M."/>
            <person name="Edwards D.C."/>
            <person name="Warner M.H."/>
            <person name="Garlena R.A."/>
            <person name="Russell D.A."/>
            <person name="Pope W.H."/>
            <person name="Jacobs-Sera D."/>
            <person name="Hatfull G.F."/>
        </authorList>
    </citation>
    <scope>NUCLEOTIDE SEQUENCE [LARGE SCALE GENOMIC DNA]</scope>
</reference>
<dbReference type="InterPro" id="IPR016194">
    <property type="entry name" value="SPOC-like_C_dom_sf"/>
</dbReference>
<keyword evidence="1" id="KW-0238">DNA-binding</keyword>
<dbReference type="SUPFAM" id="SSF100939">
    <property type="entry name" value="SPOC domain-like"/>
    <property type="match status" value="1"/>
</dbReference>
<feature type="domain" description="Ku" evidence="2">
    <location>
        <begin position="55"/>
        <end position="192"/>
    </location>
</feature>
<evidence type="ECO:0000313" key="4">
    <source>
        <dbReference type="Proteomes" id="UP000259996"/>
    </source>
</evidence>
<dbReference type="GO" id="GO:0003690">
    <property type="term" value="F:double-stranded DNA binding"/>
    <property type="evidence" value="ECO:0007669"/>
    <property type="project" value="TreeGrafter"/>
</dbReference>
<dbReference type="PIRSF" id="PIRSF006493">
    <property type="entry name" value="Prok_Ku"/>
    <property type="match status" value="1"/>
</dbReference>